<accession>A0A1I7YAZ0</accession>
<protein>
    <submittedName>
        <fullName evidence="3">Neuropeptide-Like Protein</fullName>
    </submittedName>
</protein>
<keyword evidence="1" id="KW-0732">Signal</keyword>
<sequence length="82" mass="9740">MRFLIVFTVLAALTAAAPIYWYDMEKQLLYSFEDPDFFRFNTFVSDYKDQPIIDITRAKKSQSAYTSADQLRNYLRNINLRV</sequence>
<evidence type="ECO:0000313" key="3">
    <source>
        <dbReference type="WBParaSite" id="L893_g14534.t1"/>
    </source>
</evidence>
<organism evidence="2 3">
    <name type="scientific">Steinernema glaseri</name>
    <dbReference type="NCBI Taxonomy" id="37863"/>
    <lineage>
        <taxon>Eukaryota</taxon>
        <taxon>Metazoa</taxon>
        <taxon>Ecdysozoa</taxon>
        <taxon>Nematoda</taxon>
        <taxon>Chromadorea</taxon>
        <taxon>Rhabditida</taxon>
        <taxon>Tylenchina</taxon>
        <taxon>Panagrolaimomorpha</taxon>
        <taxon>Strongyloidoidea</taxon>
        <taxon>Steinernematidae</taxon>
        <taxon>Steinernema</taxon>
    </lineage>
</organism>
<name>A0A1I7YAZ0_9BILA</name>
<dbReference type="AlphaFoldDB" id="A0A1I7YAZ0"/>
<feature type="chain" id="PRO_5009312018" evidence="1">
    <location>
        <begin position="17"/>
        <end position="82"/>
    </location>
</feature>
<evidence type="ECO:0000256" key="1">
    <source>
        <dbReference type="SAM" id="SignalP"/>
    </source>
</evidence>
<reference evidence="3" key="1">
    <citation type="submission" date="2016-11" db="UniProtKB">
        <authorList>
            <consortium name="WormBaseParasite"/>
        </authorList>
    </citation>
    <scope>IDENTIFICATION</scope>
</reference>
<dbReference type="Proteomes" id="UP000095287">
    <property type="component" value="Unplaced"/>
</dbReference>
<evidence type="ECO:0000313" key="2">
    <source>
        <dbReference type="Proteomes" id="UP000095287"/>
    </source>
</evidence>
<proteinExistence type="predicted"/>
<feature type="signal peptide" evidence="1">
    <location>
        <begin position="1"/>
        <end position="16"/>
    </location>
</feature>
<dbReference type="WBParaSite" id="L893_g14534.t1">
    <property type="protein sequence ID" value="L893_g14534.t1"/>
    <property type="gene ID" value="L893_g14534"/>
</dbReference>
<keyword evidence="2" id="KW-1185">Reference proteome</keyword>